<dbReference type="PANTHER" id="PTHR24414">
    <property type="entry name" value="F-BOX/KELCH-REPEAT PROTEIN SKIP4"/>
    <property type="match status" value="1"/>
</dbReference>
<protein>
    <submittedName>
        <fullName evidence="1">Uncharacterized protein</fullName>
    </submittedName>
</protein>
<dbReference type="Gene3D" id="2.130.10.80">
    <property type="entry name" value="Galactose oxidase/kelch, beta-propeller"/>
    <property type="match status" value="1"/>
</dbReference>
<dbReference type="PANTHER" id="PTHR24414:SF143">
    <property type="entry name" value="F-BOX DOMAIN-CONTAINING PROTEIN"/>
    <property type="match status" value="1"/>
</dbReference>
<gene>
    <name evidence="1" type="ORF">MERR_LOCUS7059</name>
</gene>
<dbReference type="InterPro" id="IPR006652">
    <property type="entry name" value="Kelch_1"/>
</dbReference>
<evidence type="ECO:0000313" key="1">
    <source>
        <dbReference type="EMBL" id="CAA7019824.1"/>
    </source>
</evidence>
<organism evidence="1 2">
    <name type="scientific">Microthlaspi erraticum</name>
    <dbReference type="NCBI Taxonomy" id="1685480"/>
    <lineage>
        <taxon>Eukaryota</taxon>
        <taxon>Viridiplantae</taxon>
        <taxon>Streptophyta</taxon>
        <taxon>Embryophyta</taxon>
        <taxon>Tracheophyta</taxon>
        <taxon>Spermatophyta</taxon>
        <taxon>Magnoliopsida</taxon>
        <taxon>eudicotyledons</taxon>
        <taxon>Gunneridae</taxon>
        <taxon>Pentapetalae</taxon>
        <taxon>rosids</taxon>
        <taxon>malvids</taxon>
        <taxon>Brassicales</taxon>
        <taxon>Brassicaceae</taxon>
        <taxon>Coluteocarpeae</taxon>
        <taxon>Microthlaspi</taxon>
    </lineage>
</organism>
<name>A0A6D2HSG0_9BRAS</name>
<dbReference type="EMBL" id="CACVBM020000488">
    <property type="protein sequence ID" value="CAA7019824.1"/>
    <property type="molecule type" value="Genomic_DNA"/>
</dbReference>
<sequence length="185" mass="21871">MKFHRRGFCAVEVVDGKIYVIGGGYKGDKGMQVEVFDPKTRIWSFAGRRNSDGYLRRIAPLWRGRFWWWMLTVIKWRYMIQDKVKERSGFMWFDTKLSVWTRLVMSESDYVFDVTDYFNVDAMVEYHGKLAVFWRRKILDNSVCGLMMALDKVGDRIRGKIEWSGVVATSVPNNCMIEHWFAVSH</sequence>
<dbReference type="Proteomes" id="UP000467841">
    <property type="component" value="Unassembled WGS sequence"/>
</dbReference>
<accession>A0A6D2HSG0</accession>
<dbReference type="InterPro" id="IPR037293">
    <property type="entry name" value="Gal_Oxidase_central_sf"/>
</dbReference>
<dbReference type="InterPro" id="IPR050354">
    <property type="entry name" value="F-box/kelch-repeat_ARATH"/>
</dbReference>
<reference evidence="1" key="1">
    <citation type="submission" date="2020-01" db="EMBL/GenBank/DDBJ databases">
        <authorList>
            <person name="Mishra B."/>
        </authorList>
    </citation>
    <scope>NUCLEOTIDE SEQUENCE [LARGE SCALE GENOMIC DNA]</scope>
</reference>
<dbReference type="SUPFAM" id="SSF117281">
    <property type="entry name" value="Kelch motif"/>
    <property type="match status" value="1"/>
</dbReference>
<proteinExistence type="predicted"/>
<dbReference type="AlphaFoldDB" id="A0A6D2HSG0"/>
<dbReference type="InterPro" id="IPR015915">
    <property type="entry name" value="Kelch-typ_b-propeller"/>
</dbReference>
<evidence type="ECO:0000313" key="2">
    <source>
        <dbReference type="Proteomes" id="UP000467841"/>
    </source>
</evidence>
<keyword evidence="2" id="KW-1185">Reference proteome</keyword>
<comment type="caution">
    <text evidence="1">The sequence shown here is derived from an EMBL/GenBank/DDBJ whole genome shotgun (WGS) entry which is preliminary data.</text>
</comment>
<dbReference type="Pfam" id="PF01344">
    <property type="entry name" value="Kelch_1"/>
    <property type="match status" value="1"/>
</dbReference>